<organism evidence="4 5">
    <name type="scientific">Microbaculum marinum</name>
    <dbReference type="NCBI Taxonomy" id="1764581"/>
    <lineage>
        <taxon>Bacteria</taxon>
        <taxon>Pseudomonadati</taxon>
        <taxon>Pseudomonadota</taxon>
        <taxon>Alphaproteobacteria</taxon>
        <taxon>Hyphomicrobiales</taxon>
        <taxon>Tepidamorphaceae</taxon>
        <taxon>Microbaculum</taxon>
    </lineage>
</organism>
<keyword evidence="1" id="KW-0732">Signal</keyword>
<dbReference type="EMBL" id="JAZHOF010000005">
    <property type="protein sequence ID" value="MEJ8572434.1"/>
    <property type="molecule type" value="Genomic_DNA"/>
</dbReference>
<feature type="domain" description="Peptidoglycan binding-like" evidence="2">
    <location>
        <begin position="352"/>
        <end position="400"/>
    </location>
</feature>
<gene>
    <name evidence="4" type="ORF">V3328_13165</name>
</gene>
<keyword evidence="5" id="KW-1185">Reference proteome</keyword>
<evidence type="ECO:0000259" key="3">
    <source>
        <dbReference type="Pfam" id="PF13406"/>
    </source>
</evidence>
<dbReference type="Pfam" id="PF13406">
    <property type="entry name" value="SLT_2"/>
    <property type="match status" value="1"/>
</dbReference>
<dbReference type="NCBIfam" id="TIGR02283">
    <property type="entry name" value="MltB_2"/>
    <property type="match status" value="1"/>
</dbReference>
<dbReference type="PANTHER" id="PTHR30163">
    <property type="entry name" value="MEMBRANE-BOUND LYTIC MUREIN TRANSGLYCOSYLASE B"/>
    <property type="match status" value="1"/>
</dbReference>
<dbReference type="CDD" id="cd13399">
    <property type="entry name" value="Slt35-like"/>
    <property type="match status" value="1"/>
</dbReference>
<evidence type="ECO:0000259" key="2">
    <source>
        <dbReference type="Pfam" id="PF01471"/>
    </source>
</evidence>
<name>A0AAW9RTY6_9HYPH</name>
<dbReference type="AlphaFoldDB" id="A0AAW9RTY6"/>
<dbReference type="Gene3D" id="1.10.8.350">
    <property type="entry name" value="Bacterial muramidase"/>
    <property type="match status" value="1"/>
</dbReference>
<dbReference type="Gene3D" id="1.10.530.10">
    <property type="match status" value="1"/>
</dbReference>
<protein>
    <submittedName>
        <fullName evidence="4">Lytic murein transglycosylase</fullName>
    </submittedName>
</protein>
<evidence type="ECO:0000313" key="5">
    <source>
        <dbReference type="Proteomes" id="UP001378188"/>
    </source>
</evidence>
<dbReference type="RefSeq" id="WP_340330137.1">
    <property type="nucleotide sequence ID" value="NZ_JAZHOF010000005.1"/>
</dbReference>
<dbReference type="GO" id="GO:0009253">
    <property type="term" value="P:peptidoglycan catabolic process"/>
    <property type="evidence" value="ECO:0007669"/>
    <property type="project" value="TreeGrafter"/>
</dbReference>
<reference evidence="4 5" key="1">
    <citation type="submission" date="2024-02" db="EMBL/GenBank/DDBJ databases">
        <title>Genome analysis and characterization of Microbaculum marinisediminis sp. nov., isolated from marine sediment.</title>
        <authorList>
            <person name="Du Z.-J."/>
            <person name="Ye Y.-Q."/>
            <person name="Zhang Z.-R."/>
            <person name="Yuan S.-M."/>
            <person name="Zhang X.-Y."/>
        </authorList>
    </citation>
    <scope>NUCLEOTIDE SEQUENCE [LARGE SCALE GENOMIC DNA]</scope>
    <source>
        <strain evidence="4 5">SDUM1044001</strain>
    </source>
</reference>
<dbReference type="Gene3D" id="1.10.101.10">
    <property type="entry name" value="PGBD-like superfamily/PGBD"/>
    <property type="match status" value="1"/>
</dbReference>
<dbReference type="InterPro" id="IPR031304">
    <property type="entry name" value="SLT_2"/>
</dbReference>
<accession>A0AAW9RTY6</accession>
<evidence type="ECO:0000313" key="4">
    <source>
        <dbReference type="EMBL" id="MEJ8572434.1"/>
    </source>
</evidence>
<dbReference type="Proteomes" id="UP001378188">
    <property type="component" value="Unassembled WGS sequence"/>
</dbReference>
<dbReference type="InterPro" id="IPR043426">
    <property type="entry name" value="MltB-like"/>
</dbReference>
<dbReference type="InterPro" id="IPR036366">
    <property type="entry name" value="PGBDSf"/>
</dbReference>
<dbReference type="SUPFAM" id="SSF47090">
    <property type="entry name" value="PGBD-like"/>
    <property type="match status" value="1"/>
</dbReference>
<dbReference type="GO" id="GO:0008933">
    <property type="term" value="F:peptidoglycan lytic transglycosylase activity"/>
    <property type="evidence" value="ECO:0007669"/>
    <property type="project" value="TreeGrafter"/>
</dbReference>
<evidence type="ECO:0000256" key="1">
    <source>
        <dbReference type="SAM" id="SignalP"/>
    </source>
</evidence>
<dbReference type="InterPro" id="IPR011970">
    <property type="entry name" value="MltB_2"/>
</dbReference>
<dbReference type="Pfam" id="PF01471">
    <property type="entry name" value="PG_binding_1"/>
    <property type="match status" value="1"/>
</dbReference>
<feature type="signal peptide" evidence="1">
    <location>
        <begin position="1"/>
        <end position="22"/>
    </location>
</feature>
<feature type="chain" id="PRO_5043432344" evidence="1">
    <location>
        <begin position="23"/>
        <end position="408"/>
    </location>
</feature>
<proteinExistence type="predicted"/>
<dbReference type="PANTHER" id="PTHR30163:SF8">
    <property type="entry name" value="LYTIC MUREIN TRANSGLYCOSYLASE"/>
    <property type="match status" value="1"/>
</dbReference>
<comment type="caution">
    <text evidence="4">The sequence shown here is derived from an EMBL/GenBank/DDBJ whole genome shotgun (WGS) entry which is preliminary data.</text>
</comment>
<dbReference type="InterPro" id="IPR023346">
    <property type="entry name" value="Lysozyme-like_dom_sf"/>
</dbReference>
<dbReference type="SUPFAM" id="SSF53955">
    <property type="entry name" value="Lysozyme-like"/>
    <property type="match status" value="1"/>
</dbReference>
<sequence length="408" mass="44169">MKLISLLLALVVAALAPQSASAQSKQALEGQFRGWLEQTVWPAASRQGVSRTTFDQALGGIGLDWSLPGLDPSGTGPQVNWQSEFSAPGRYMAEANVAPLVGIGRGLMGQWKSTLDAVERRYGVPREIVVAIWGRESAFGRASIPKNAVQTIATRAFVGERRDLFLPELVAALKILQGDHIPLSQMKSSVAGALGQPQFLPSKYLEYAVDFDGNGTRDIWNSVPDTLASIANYLRQHGWQPGQHWGYEALVPDTVNCAVEGPEQPYSLSEWQKAGVTRVDGSPLPGSARDARHLMMPAGRLGPAFIVSKNFYVLKEYNESDLYALFVGHVADRLGADARISGKWATTAGFRRGDVRAMQERLVAKGYDVGGADGLVGFKTRTAIGMWQRQAGMAPTCFPDADLIGSIR</sequence>
<feature type="domain" description="Transglycosylase SLT" evidence="3">
    <location>
        <begin position="31"/>
        <end position="332"/>
    </location>
</feature>
<dbReference type="InterPro" id="IPR036365">
    <property type="entry name" value="PGBD-like_sf"/>
</dbReference>
<dbReference type="InterPro" id="IPR002477">
    <property type="entry name" value="Peptidoglycan-bd-like"/>
</dbReference>